<protein>
    <submittedName>
        <fullName evidence="1">Uncharacterized protein</fullName>
    </submittedName>
</protein>
<dbReference type="EMBL" id="GBRH01282485">
    <property type="protein sequence ID" value="JAD15410.1"/>
    <property type="molecule type" value="Transcribed_RNA"/>
</dbReference>
<proteinExistence type="predicted"/>
<dbReference type="AlphaFoldDB" id="A0A0A8XRT0"/>
<reference evidence="1" key="2">
    <citation type="journal article" date="2015" name="Data Brief">
        <title>Shoot transcriptome of the giant reed, Arundo donax.</title>
        <authorList>
            <person name="Barrero R.A."/>
            <person name="Guerrero F.D."/>
            <person name="Moolhuijzen P."/>
            <person name="Goolsby J.A."/>
            <person name="Tidwell J."/>
            <person name="Bellgard S.E."/>
            <person name="Bellgard M.I."/>
        </authorList>
    </citation>
    <scope>NUCLEOTIDE SEQUENCE</scope>
    <source>
        <tissue evidence="1">Shoot tissue taken approximately 20 cm above the soil surface</tissue>
    </source>
</reference>
<reference evidence="1" key="1">
    <citation type="submission" date="2014-09" db="EMBL/GenBank/DDBJ databases">
        <authorList>
            <person name="Magalhaes I.L.F."/>
            <person name="Oliveira U."/>
            <person name="Santos F.R."/>
            <person name="Vidigal T.H.D.A."/>
            <person name="Brescovit A.D."/>
            <person name="Santos A.J."/>
        </authorList>
    </citation>
    <scope>NUCLEOTIDE SEQUENCE</scope>
    <source>
        <tissue evidence="1">Shoot tissue taken approximately 20 cm above the soil surface</tissue>
    </source>
</reference>
<sequence>MCCTGCCSNAVGSPQEKKDHLPPIFYWRSPNIPSC</sequence>
<name>A0A0A8XRT0_ARUDO</name>
<organism evidence="1">
    <name type="scientific">Arundo donax</name>
    <name type="common">Giant reed</name>
    <name type="synonym">Donax arundinaceus</name>
    <dbReference type="NCBI Taxonomy" id="35708"/>
    <lineage>
        <taxon>Eukaryota</taxon>
        <taxon>Viridiplantae</taxon>
        <taxon>Streptophyta</taxon>
        <taxon>Embryophyta</taxon>
        <taxon>Tracheophyta</taxon>
        <taxon>Spermatophyta</taxon>
        <taxon>Magnoliopsida</taxon>
        <taxon>Liliopsida</taxon>
        <taxon>Poales</taxon>
        <taxon>Poaceae</taxon>
        <taxon>PACMAD clade</taxon>
        <taxon>Arundinoideae</taxon>
        <taxon>Arundineae</taxon>
        <taxon>Arundo</taxon>
    </lineage>
</organism>
<evidence type="ECO:0000313" key="1">
    <source>
        <dbReference type="EMBL" id="JAD15410.1"/>
    </source>
</evidence>
<accession>A0A0A8XRT0</accession>